<dbReference type="EMBL" id="KK198761">
    <property type="protein sequence ID" value="KCW55757.1"/>
    <property type="molecule type" value="Genomic_DNA"/>
</dbReference>
<keyword evidence="5 6" id="KW-0472">Membrane</keyword>
<dbReference type="PANTHER" id="PTHR31113:SF5">
    <property type="entry name" value="OS04G0405700 PROTEIN"/>
    <property type="match status" value="1"/>
</dbReference>
<dbReference type="GO" id="GO:0016020">
    <property type="term" value="C:membrane"/>
    <property type="evidence" value="ECO:0007669"/>
    <property type="project" value="UniProtKB-SubCell"/>
</dbReference>
<dbReference type="STRING" id="71139.A0A059AP33"/>
<evidence type="ECO:0000256" key="2">
    <source>
        <dbReference type="ARBA" id="ARBA00009074"/>
    </source>
</evidence>
<name>A0A059AP33_EUCGR</name>
<dbReference type="eggNOG" id="ENOG502QUJ9">
    <property type="taxonomic scope" value="Eukaryota"/>
</dbReference>
<dbReference type="PANTHER" id="PTHR31113">
    <property type="entry name" value="UPF0496 PROTEIN 3-RELATED"/>
    <property type="match status" value="1"/>
</dbReference>
<evidence type="ECO:0000256" key="5">
    <source>
        <dbReference type="ARBA" id="ARBA00023136"/>
    </source>
</evidence>
<gene>
    <name evidence="7" type="ORF">EUGRSUZ_I01590</name>
</gene>
<comment type="similarity">
    <text evidence="2">Belongs to the UPF0496 family.</text>
</comment>
<evidence type="ECO:0000313" key="7">
    <source>
        <dbReference type="EMBL" id="KCW55757.1"/>
    </source>
</evidence>
<dbReference type="AlphaFoldDB" id="A0A059AP33"/>
<evidence type="ECO:0000256" key="4">
    <source>
        <dbReference type="ARBA" id="ARBA00022989"/>
    </source>
</evidence>
<feature type="transmembrane region" description="Helical" evidence="6">
    <location>
        <begin position="188"/>
        <end position="206"/>
    </location>
</feature>
<organism evidence="7">
    <name type="scientific">Eucalyptus grandis</name>
    <name type="common">Flooded gum</name>
    <dbReference type="NCBI Taxonomy" id="71139"/>
    <lineage>
        <taxon>Eukaryota</taxon>
        <taxon>Viridiplantae</taxon>
        <taxon>Streptophyta</taxon>
        <taxon>Embryophyta</taxon>
        <taxon>Tracheophyta</taxon>
        <taxon>Spermatophyta</taxon>
        <taxon>Magnoliopsida</taxon>
        <taxon>eudicotyledons</taxon>
        <taxon>Gunneridae</taxon>
        <taxon>Pentapetalae</taxon>
        <taxon>rosids</taxon>
        <taxon>malvids</taxon>
        <taxon>Myrtales</taxon>
        <taxon>Myrtaceae</taxon>
        <taxon>Myrtoideae</taxon>
        <taxon>Eucalypteae</taxon>
        <taxon>Eucalyptus</taxon>
    </lineage>
</organism>
<sequence length="320" mass="34798">MTSSTPTLLLHSLSLSPSRSGGAYRLRSRSAASRLFQLNGTLSLSPARTHASFLPRAVASCTGHVCENADTSSDPAPLPSPIATTLETAEGGPRCPLSPLWADSFTKSQCNTVYEVCVQFNCRDNPFDSACSNVLSEMRSCFAELKQQLHHRLQKFKSRVKFVRHAIAGSALCLIGTVVAAVASAIGVTAHALIAFVSTPCLMVYLPRDKFSKKELANAAQLDAAARGCVLSHDLDTIDRLVNRLHSAVEHDRQSIRIGLGRGKDKNVILGVVKDLRKDHAKFLDGLKELEDHICLLFKMVNRARKLLLEEITSHSSIVS</sequence>
<dbReference type="FunCoup" id="A0A059AP33">
    <property type="interactions" value="869"/>
</dbReference>
<feature type="transmembrane region" description="Helical" evidence="6">
    <location>
        <begin position="162"/>
        <end position="182"/>
    </location>
</feature>
<evidence type="ECO:0000256" key="6">
    <source>
        <dbReference type="SAM" id="Phobius"/>
    </source>
</evidence>
<comment type="subcellular location">
    <subcellularLocation>
        <location evidence="1">Membrane</location>
    </subcellularLocation>
</comment>
<keyword evidence="3 6" id="KW-0812">Transmembrane</keyword>
<protein>
    <submittedName>
        <fullName evidence="7">Uncharacterized protein</fullName>
    </submittedName>
</protein>
<dbReference type="InParanoid" id="A0A059AP33"/>
<keyword evidence="4 6" id="KW-1133">Transmembrane helix</keyword>
<evidence type="ECO:0000256" key="3">
    <source>
        <dbReference type="ARBA" id="ARBA00022692"/>
    </source>
</evidence>
<evidence type="ECO:0000256" key="1">
    <source>
        <dbReference type="ARBA" id="ARBA00004370"/>
    </source>
</evidence>
<proteinExistence type="inferred from homology"/>
<accession>A0A059AP33</accession>
<dbReference type="InterPro" id="IPR007749">
    <property type="entry name" value="DUF677"/>
</dbReference>
<reference evidence="7" key="1">
    <citation type="submission" date="2013-07" db="EMBL/GenBank/DDBJ databases">
        <title>The genome of Eucalyptus grandis.</title>
        <authorList>
            <person name="Schmutz J."/>
            <person name="Hayes R."/>
            <person name="Myburg A."/>
            <person name="Tuskan G."/>
            <person name="Grattapaglia D."/>
            <person name="Rokhsar D.S."/>
        </authorList>
    </citation>
    <scope>NUCLEOTIDE SEQUENCE</scope>
    <source>
        <tissue evidence="7">Leaf extractions</tissue>
    </source>
</reference>
<dbReference type="Gramene" id="KCW55757">
    <property type="protein sequence ID" value="KCW55757"/>
    <property type="gene ID" value="EUGRSUZ_I01590"/>
</dbReference>